<evidence type="ECO:0000313" key="2">
    <source>
        <dbReference type="EMBL" id="CAH18569.1"/>
    </source>
</evidence>
<organism evidence="2 3">
    <name type="scientific">Pan troglodytes</name>
    <name type="common">Chimpanzee</name>
    <dbReference type="NCBI Taxonomy" id="9598"/>
    <lineage>
        <taxon>Eukaryota</taxon>
        <taxon>Metazoa</taxon>
        <taxon>Chordata</taxon>
        <taxon>Craniata</taxon>
        <taxon>Vertebrata</taxon>
        <taxon>Euteleostomi</taxon>
        <taxon>Mammalia</taxon>
        <taxon>Eutheria</taxon>
        <taxon>Euarchontoglires</taxon>
        <taxon>Primates</taxon>
        <taxon>Haplorrhini</taxon>
        <taxon>Catarrhini</taxon>
        <taxon>Hominidae</taxon>
        <taxon>Pan</taxon>
    </lineage>
</organism>
<evidence type="ECO:0000256" key="1">
    <source>
        <dbReference type="SAM" id="MobiDB-lite"/>
    </source>
</evidence>
<name>Q68UT8_PANTR</name>
<proteinExistence type="predicted"/>
<keyword evidence="2" id="KW-0418">Kinase</keyword>
<sequence>MPAAAGDGLLGEPAAPGGGGGAEDAARPAAACEGSFLPAWVSGVPRERLRDFQHHKRVGNYLIGSRKLGEGSFAKVREGLHVLTGEK</sequence>
<dbReference type="GO" id="GO:0016301">
    <property type="term" value="F:kinase activity"/>
    <property type="evidence" value="ECO:0007669"/>
    <property type="project" value="UniProtKB-KW"/>
</dbReference>
<reference evidence="2 3" key="1">
    <citation type="journal article" date="2004" name="Nature">
        <title>DNA sequence and comparative analysis of chimpanzee chromosome 22.</title>
        <authorList>
            <person name="Watanabe H."/>
            <person name="Fujiyama A."/>
            <person name="Hattori M."/>
            <person name="Taylor T.D."/>
            <person name="Toyoda A."/>
            <person name="Kuroki Y."/>
            <person name="Noguchi H."/>
            <person name="BenKahla A."/>
            <person name="Lehrach H."/>
            <person name="Sudbrak R."/>
            <person name="Kube M."/>
            <person name="Taenzer S."/>
            <person name="Galgoczy P."/>
            <person name="Platzer M."/>
            <person name="Scharfe M."/>
            <person name="Nordsiek G."/>
            <person name="Bloecker H."/>
            <person name="Hellmann I."/>
            <person name="Khaitovich P."/>
            <person name="Paabo S."/>
            <person name="Reinhardt R."/>
            <person name="Zheng H.-J."/>
            <person name="Zhang X.-L."/>
            <person name="Zhu G.-F."/>
            <person name="Wang B.-F."/>
            <person name="Fu G."/>
            <person name="Ren S.-X."/>
            <person name="Zhao G.-P."/>
            <person name="Chen Z."/>
            <person name="Lee Y.-S."/>
            <person name="Cheong J.-E."/>
            <person name="Choi S.-H."/>
            <person name="Wu K.-M."/>
            <person name="Liu T.-T."/>
            <person name="Hsiao K.-J."/>
            <person name="Tsai S.-F."/>
            <person name="Kim C.-G."/>
            <person name="Oota S."/>
            <person name="Kitano T."/>
            <person name="Kohara Y."/>
            <person name="Saitou N."/>
            <person name="Park H.-S."/>
            <person name="Wang S.-Y."/>
            <person name="Yaspo M.-L."/>
            <person name="Sakaki Y."/>
        </authorList>
    </citation>
    <scope>NUCLEOTIDE SEQUENCE [LARGE SCALE GENOMIC DNA]</scope>
</reference>
<feature type="non-terminal residue" evidence="2">
    <location>
        <position position="87"/>
    </location>
</feature>
<protein>
    <submittedName>
        <fullName evidence="2">Hormonally upregulated Neu-associated kinase</fullName>
    </submittedName>
</protein>
<dbReference type="AlphaFoldDB" id="Q68UT8"/>
<evidence type="ECO:0000313" key="3">
    <source>
        <dbReference type="Proteomes" id="UP000243858"/>
    </source>
</evidence>
<gene>
    <name evidence="2" type="primary">HUNK</name>
</gene>
<dbReference type="EMBL" id="AL954200">
    <property type="protein sequence ID" value="CAH18569.1"/>
    <property type="molecule type" value="Genomic_DNA"/>
</dbReference>
<feature type="region of interest" description="Disordered" evidence="1">
    <location>
        <begin position="1"/>
        <end position="28"/>
    </location>
</feature>
<dbReference type="Proteomes" id="UP000243858">
    <property type="component" value="Chromosome 21"/>
</dbReference>
<feature type="compositionally biased region" description="Low complexity" evidence="1">
    <location>
        <begin position="1"/>
        <end position="15"/>
    </location>
</feature>
<accession>Q68UT8</accession>
<keyword evidence="2" id="KW-0808">Transferase</keyword>